<keyword evidence="1" id="KW-0547">Nucleotide-binding</keyword>
<dbReference type="GO" id="GO:0003924">
    <property type="term" value="F:GTPase activity"/>
    <property type="evidence" value="ECO:0007669"/>
    <property type="project" value="InterPro"/>
</dbReference>
<dbReference type="Pfam" id="PF00071">
    <property type="entry name" value="Ras"/>
    <property type="match status" value="2"/>
</dbReference>
<protein>
    <submittedName>
        <fullName evidence="3">Uncharacterized protein</fullName>
    </submittedName>
</protein>
<dbReference type="STRING" id="6832.A0A553N9C1"/>
<keyword evidence="2" id="KW-0342">GTP-binding</keyword>
<dbReference type="EMBL" id="VCGU01000459">
    <property type="protein sequence ID" value="TRY62036.1"/>
    <property type="molecule type" value="Genomic_DNA"/>
</dbReference>
<dbReference type="AlphaFoldDB" id="A0A553N9C1"/>
<dbReference type="InterPro" id="IPR001806">
    <property type="entry name" value="Small_GTPase"/>
</dbReference>
<dbReference type="InterPro" id="IPR050227">
    <property type="entry name" value="Rab"/>
</dbReference>
<sequence>MELKSLEIPNILRAKVAVVGESKVGKTALCQQLASDGTNYPKNYLMTHGAGVHVKAINIPDTNDCVEMYLLDSSGKELYTPILEPLWKGSAMFVAVYNVCDEASFGSVVKVRGSIFISFLESYSLTRYDTFQWIEHVTRVVKDGDEKKTDRKLMGVLIANKSDLGDRRVVPPKAGSDLAQQLGLLYFECSNKDYSGVEEPFFYLASEYHKQFEEKSDQIGNFA</sequence>
<accession>A0A553N9C1</accession>
<evidence type="ECO:0000256" key="1">
    <source>
        <dbReference type="ARBA" id="ARBA00022741"/>
    </source>
</evidence>
<comment type="caution">
    <text evidence="3">The sequence shown here is derived from an EMBL/GenBank/DDBJ whole genome shotgun (WGS) entry which is preliminary data.</text>
</comment>
<name>A0A553N9C1_TIGCA</name>
<dbReference type="PROSITE" id="PS51419">
    <property type="entry name" value="RAB"/>
    <property type="match status" value="1"/>
</dbReference>
<dbReference type="Proteomes" id="UP000318571">
    <property type="component" value="Chromosome 8"/>
</dbReference>
<evidence type="ECO:0000256" key="2">
    <source>
        <dbReference type="ARBA" id="ARBA00023134"/>
    </source>
</evidence>
<proteinExistence type="predicted"/>
<dbReference type="PRINTS" id="PR00449">
    <property type="entry name" value="RASTRNSFRMNG"/>
</dbReference>
<dbReference type="PANTHER" id="PTHR47977">
    <property type="entry name" value="RAS-RELATED PROTEIN RAB"/>
    <property type="match status" value="1"/>
</dbReference>
<dbReference type="GO" id="GO:0005525">
    <property type="term" value="F:GTP binding"/>
    <property type="evidence" value="ECO:0007669"/>
    <property type="project" value="UniProtKB-KW"/>
</dbReference>
<dbReference type="SMART" id="SM00175">
    <property type="entry name" value="RAB"/>
    <property type="match status" value="1"/>
</dbReference>
<dbReference type="InterPro" id="IPR027417">
    <property type="entry name" value="P-loop_NTPase"/>
</dbReference>
<dbReference type="PROSITE" id="PS51421">
    <property type="entry name" value="RAS"/>
    <property type="match status" value="1"/>
</dbReference>
<evidence type="ECO:0000313" key="3">
    <source>
        <dbReference type="EMBL" id="TRY62036.1"/>
    </source>
</evidence>
<keyword evidence="4" id="KW-1185">Reference proteome</keyword>
<dbReference type="Gene3D" id="3.40.50.300">
    <property type="entry name" value="P-loop containing nucleotide triphosphate hydrolases"/>
    <property type="match status" value="1"/>
</dbReference>
<dbReference type="SUPFAM" id="SSF52540">
    <property type="entry name" value="P-loop containing nucleoside triphosphate hydrolases"/>
    <property type="match status" value="1"/>
</dbReference>
<dbReference type="OMA" id="KMWGQPS"/>
<gene>
    <name evidence="3" type="ORF">TCAL_09521</name>
</gene>
<reference evidence="3 4" key="1">
    <citation type="journal article" date="2018" name="Nat. Ecol. Evol.">
        <title>Genomic signatures of mitonuclear coevolution across populations of Tigriopus californicus.</title>
        <authorList>
            <person name="Barreto F.S."/>
            <person name="Watson E.T."/>
            <person name="Lima T.G."/>
            <person name="Willett C.S."/>
            <person name="Edmands S."/>
            <person name="Li W."/>
            <person name="Burton R.S."/>
        </authorList>
    </citation>
    <scope>NUCLEOTIDE SEQUENCE [LARGE SCALE GENOMIC DNA]</scope>
    <source>
        <strain evidence="3 4">San Diego</strain>
    </source>
</reference>
<evidence type="ECO:0000313" key="4">
    <source>
        <dbReference type="Proteomes" id="UP000318571"/>
    </source>
</evidence>
<dbReference type="SMART" id="SM00173">
    <property type="entry name" value="RAS"/>
    <property type="match status" value="1"/>
</dbReference>
<organism evidence="3 4">
    <name type="scientific">Tigriopus californicus</name>
    <name type="common">Marine copepod</name>
    <dbReference type="NCBI Taxonomy" id="6832"/>
    <lineage>
        <taxon>Eukaryota</taxon>
        <taxon>Metazoa</taxon>
        <taxon>Ecdysozoa</taxon>
        <taxon>Arthropoda</taxon>
        <taxon>Crustacea</taxon>
        <taxon>Multicrustacea</taxon>
        <taxon>Hexanauplia</taxon>
        <taxon>Copepoda</taxon>
        <taxon>Harpacticoida</taxon>
        <taxon>Harpacticidae</taxon>
        <taxon>Tigriopus</taxon>
    </lineage>
</organism>